<name>A0ABQ6M8R7_9STRA</name>
<reference evidence="2 3" key="1">
    <citation type="journal article" date="2023" name="Commun. Biol.">
        <title>Genome analysis of Parmales, the sister group of diatoms, reveals the evolutionary specialization of diatoms from phago-mixotrophs to photoautotrophs.</title>
        <authorList>
            <person name="Ban H."/>
            <person name="Sato S."/>
            <person name="Yoshikawa S."/>
            <person name="Yamada K."/>
            <person name="Nakamura Y."/>
            <person name="Ichinomiya M."/>
            <person name="Sato N."/>
            <person name="Blanc-Mathieu R."/>
            <person name="Endo H."/>
            <person name="Kuwata A."/>
            <person name="Ogata H."/>
        </authorList>
    </citation>
    <scope>NUCLEOTIDE SEQUENCE [LARGE SCALE GENOMIC DNA]</scope>
</reference>
<organism evidence="2 3">
    <name type="scientific">Tetraparma gracilis</name>
    <dbReference type="NCBI Taxonomy" id="2962635"/>
    <lineage>
        <taxon>Eukaryota</taxon>
        <taxon>Sar</taxon>
        <taxon>Stramenopiles</taxon>
        <taxon>Ochrophyta</taxon>
        <taxon>Bolidophyceae</taxon>
        <taxon>Parmales</taxon>
        <taxon>Triparmaceae</taxon>
        <taxon>Tetraparma</taxon>
    </lineage>
</organism>
<proteinExistence type="predicted"/>
<sequence length="486" mass="50724">MSRAVLPAASSDTPRPRRTLVVRRRLATQSSVSAVTVEADHAPGHGAGSPHPKGKKRSLHSALEGMSVATGSVAASSAATSSAEANSVVESKGYPSETASAAASSLLSSLPSPPPPPSSPSPFPVGGASPNPTKRFRLSASIPLSRASLVSATLALPPRPPSQAGGRRAREEDEDQEKAILETLLAKHEELTRPVKRRREDLALLSSFSSLSPLPFLSLPSSPAYPGSHNHRCRHGTVLHVCVLANDVASLRSLLAKHGPIPGGEREHPLDLRALDAEGRTASGAAELLGYAEVWELLAEAVVGSAGGGGEMVYDVFEVDEGEGEEGGLDDSMGGGARAPLDIPLNVRVEGVIDPETGELVLDYEGGADEFEADSLGSGGGESDDSNREGAEGNDYPDEEDLTEDEDSDAGPAPRMQGGRDLRAQLGGGGPKYGEDEYGGYGSSDDDDHVGAYEREEWRGMGDNSGEAYNDGWGEGFAYDQEEDDE</sequence>
<protein>
    <recommendedName>
        <fullName evidence="4">Transcription factor Iwr1 domain-containing protein</fullName>
    </recommendedName>
</protein>
<feature type="region of interest" description="Disordered" evidence="1">
    <location>
        <begin position="370"/>
        <end position="486"/>
    </location>
</feature>
<keyword evidence="3" id="KW-1185">Reference proteome</keyword>
<feature type="compositionally biased region" description="Basic and acidic residues" evidence="1">
    <location>
        <begin position="449"/>
        <end position="460"/>
    </location>
</feature>
<evidence type="ECO:0008006" key="4">
    <source>
        <dbReference type="Google" id="ProtNLM"/>
    </source>
</evidence>
<dbReference type="EMBL" id="BRYB01000062">
    <property type="protein sequence ID" value="GMI21831.1"/>
    <property type="molecule type" value="Genomic_DNA"/>
</dbReference>
<feature type="compositionally biased region" description="Low complexity" evidence="1">
    <location>
        <begin position="67"/>
        <end position="91"/>
    </location>
</feature>
<evidence type="ECO:0000313" key="2">
    <source>
        <dbReference type="EMBL" id="GMI21831.1"/>
    </source>
</evidence>
<accession>A0ABQ6M8R7</accession>
<feature type="compositionally biased region" description="Pro residues" evidence="1">
    <location>
        <begin position="111"/>
        <end position="123"/>
    </location>
</feature>
<gene>
    <name evidence="2" type="ORF">TeGR_g10219</name>
</gene>
<feature type="region of interest" description="Disordered" evidence="1">
    <location>
        <begin position="1"/>
        <end position="135"/>
    </location>
</feature>
<dbReference type="Proteomes" id="UP001165060">
    <property type="component" value="Unassembled WGS sequence"/>
</dbReference>
<feature type="compositionally biased region" description="Acidic residues" evidence="1">
    <location>
        <begin position="395"/>
        <end position="409"/>
    </location>
</feature>
<evidence type="ECO:0000313" key="3">
    <source>
        <dbReference type="Proteomes" id="UP001165060"/>
    </source>
</evidence>
<feature type="compositionally biased region" description="Basic residues" evidence="1">
    <location>
        <begin position="16"/>
        <end position="26"/>
    </location>
</feature>
<evidence type="ECO:0000256" key="1">
    <source>
        <dbReference type="SAM" id="MobiDB-lite"/>
    </source>
</evidence>
<feature type="region of interest" description="Disordered" evidence="1">
    <location>
        <begin position="151"/>
        <end position="175"/>
    </location>
</feature>
<feature type="compositionally biased region" description="Low complexity" evidence="1">
    <location>
        <begin position="99"/>
        <end position="110"/>
    </location>
</feature>
<comment type="caution">
    <text evidence="2">The sequence shown here is derived from an EMBL/GenBank/DDBJ whole genome shotgun (WGS) entry which is preliminary data.</text>
</comment>